<dbReference type="PROSITE" id="PS00518">
    <property type="entry name" value="ZF_RING_1"/>
    <property type="match status" value="1"/>
</dbReference>
<reference evidence="9" key="2">
    <citation type="submission" date="2025-08" db="UniProtKB">
        <authorList>
            <consortium name="RefSeq"/>
        </authorList>
    </citation>
    <scope>IDENTIFICATION</scope>
    <source>
        <tissue evidence="9">Leaf</tissue>
    </source>
</reference>
<evidence type="ECO:0000259" key="7">
    <source>
        <dbReference type="PROSITE" id="PS51873"/>
    </source>
</evidence>
<dbReference type="Proteomes" id="UP000827889">
    <property type="component" value="Chromosome 1"/>
</dbReference>
<dbReference type="InterPro" id="IPR018957">
    <property type="entry name" value="Znf_C3HC4_RING-type"/>
</dbReference>
<feature type="domain" description="RING-type" evidence="7">
    <location>
        <begin position="7"/>
        <end position="180"/>
    </location>
</feature>
<dbReference type="GeneID" id="115732265"/>
<sequence length="180" mass="19877">MSISGCDNRALRICTEPIPSASSFKATAQCNHSFCRSCLSSYIATSIGDGVANVAVPGLHCRARLDPLRCKELVTSESFLAWCHLLCESYVLGLVRCYCPNLNCREVIVNECGRKGNVKRFERPRCHRSGCFQCGAVWTSGHQCGSRRDGDLRLLKMLIKISFGLIDILIDIVEDIVCAD</sequence>
<dbReference type="RefSeq" id="XP_030518775.2">
    <property type="nucleotide sequence ID" value="XM_030662915.2"/>
</dbReference>
<protein>
    <submittedName>
        <fullName evidence="9">E3 ubiquitin-protein ligase RNF144B-like</fullName>
    </submittedName>
</protein>
<evidence type="ECO:0000256" key="5">
    <source>
        <dbReference type="ARBA" id="ARBA00022786"/>
    </source>
</evidence>
<dbReference type="PROSITE" id="PS51873">
    <property type="entry name" value="TRIAD"/>
    <property type="match status" value="1"/>
</dbReference>
<dbReference type="GO" id="GO:0016567">
    <property type="term" value="P:protein ubiquitination"/>
    <property type="evidence" value="ECO:0007669"/>
    <property type="project" value="InterPro"/>
</dbReference>
<keyword evidence="1" id="KW-0808">Transferase</keyword>
<evidence type="ECO:0000313" key="8">
    <source>
        <dbReference type="Proteomes" id="UP000827889"/>
    </source>
</evidence>
<keyword evidence="6" id="KW-0862">Zinc</keyword>
<accession>A0A8B8N8M8</accession>
<keyword evidence="8" id="KW-1185">Reference proteome</keyword>
<dbReference type="InterPro" id="IPR031127">
    <property type="entry name" value="E3_UB_ligase_RBR"/>
</dbReference>
<dbReference type="GO" id="GO:0004842">
    <property type="term" value="F:ubiquitin-protein transferase activity"/>
    <property type="evidence" value="ECO:0007669"/>
    <property type="project" value="InterPro"/>
</dbReference>
<evidence type="ECO:0000256" key="2">
    <source>
        <dbReference type="ARBA" id="ARBA00022723"/>
    </source>
</evidence>
<reference evidence="8" key="1">
    <citation type="submission" date="2025-05" db="UniProtKB">
        <authorList>
            <consortium name="RefSeq"/>
        </authorList>
    </citation>
    <scope>NUCLEOTIDE SEQUENCE [LARGE SCALE GENOMIC DNA]</scope>
</reference>
<keyword evidence="2" id="KW-0479">Metal-binding</keyword>
<gene>
    <name evidence="9" type="primary">LOC115732265</name>
</gene>
<dbReference type="SUPFAM" id="SSF57850">
    <property type="entry name" value="RING/U-box"/>
    <property type="match status" value="1"/>
</dbReference>
<evidence type="ECO:0000256" key="4">
    <source>
        <dbReference type="ARBA" id="ARBA00022771"/>
    </source>
</evidence>
<dbReference type="GO" id="GO:0008270">
    <property type="term" value="F:zinc ion binding"/>
    <property type="evidence" value="ECO:0007669"/>
    <property type="project" value="UniProtKB-KW"/>
</dbReference>
<dbReference type="KEGG" id="rarg:115732265"/>
<dbReference type="AlphaFoldDB" id="A0A8B8N8M8"/>
<organism evidence="8 9">
    <name type="scientific">Rhodamnia argentea</name>
    <dbReference type="NCBI Taxonomy" id="178133"/>
    <lineage>
        <taxon>Eukaryota</taxon>
        <taxon>Viridiplantae</taxon>
        <taxon>Streptophyta</taxon>
        <taxon>Embryophyta</taxon>
        <taxon>Tracheophyta</taxon>
        <taxon>Spermatophyta</taxon>
        <taxon>Magnoliopsida</taxon>
        <taxon>eudicotyledons</taxon>
        <taxon>Gunneridae</taxon>
        <taxon>Pentapetalae</taxon>
        <taxon>rosids</taxon>
        <taxon>malvids</taxon>
        <taxon>Myrtales</taxon>
        <taxon>Myrtaceae</taxon>
        <taxon>Myrtoideae</taxon>
        <taxon>Myrteae</taxon>
        <taxon>Australasian group</taxon>
        <taxon>Rhodamnia</taxon>
    </lineage>
</organism>
<dbReference type="Pfam" id="PF00097">
    <property type="entry name" value="zf-C3HC4"/>
    <property type="match status" value="1"/>
</dbReference>
<dbReference type="InterPro" id="IPR013083">
    <property type="entry name" value="Znf_RING/FYVE/PHD"/>
</dbReference>
<dbReference type="InterPro" id="IPR017907">
    <property type="entry name" value="Znf_RING_CS"/>
</dbReference>
<keyword evidence="3" id="KW-0677">Repeat</keyword>
<dbReference type="Gene3D" id="3.30.40.10">
    <property type="entry name" value="Zinc/RING finger domain, C3HC4 (zinc finger)"/>
    <property type="match status" value="1"/>
</dbReference>
<dbReference type="InterPro" id="IPR044066">
    <property type="entry name" value="TRIAD_supradom"/>
</dbReference>
<keyword evidence="4" id="KW-0863">Zinc-finger</keyword>
<proteinExistence type="predicted"/>
<dbReference type="PANTHER" id="PTHR11685">
    <property type="entry name" value="RBR FAMILY RING FINGER AND IBR DOMAIN-CONTAINING"/>
    <property type="match status" value="1"/>
</dbReference>
<evidence type="ECO:0000256" key="1">
    <source>
        <dbReference type="ARBA" id="ARBA00022679"/>
    </source>
</evidence>
<evidence type="ECO:0000313" key="9">
    <source>
        <dbReference type="RefSeq" id="XP_030518775.2"/>
    </source>
</evidence>
<name>A0A8B8N8M8_9MYRT</name>
<evidence type="ECO:0000256" key="3">
    <source>
        <dbReference type="ARBA" id="ARBA00022737"/>
    </source>
</evidence>
<keyword evidence="5" id="KW-0833">Ubl conjugation pathway</keyword>
<evidence type="ECO:0000256" key="6">
    <source>
        <dbReference type="ARBA" id="ARBA00022833"/>
    </source>
</evidence>